<evidence type="ECO:0000313" key="3">
    <source>
        <dbReference type="EMBL" id="KOS14632.1"/>
    </source>
</evidence>
<feature type="compositionally biased region" description="Polar residues" evidence="1">
    <location>
        <begin position="549"/>
        <end position="568"/>
    </location>
</feature>
<dbReference type="EMBL" id="LGAV01000003">
    <property type="protein sequence ID" value="KOS14632.1"/>
    <property type="molecule type" value="Genomic_DNA"/>
</dbReference>
<dbReference type="Gene3D" id="2.30.29.30">
    <property type="entry name" value="Pleckstrin-homology domain (PH domain)/Phosphotyrosine-binding domain (PTB)"/>
    <property type="match status" value="1"/>
</dbReference>
<dbReference type="RefSeq" id="XP_017992264.1">
    <property type="nucleotide sequence ID" value="XM_018135167.1"/>
</dbReference>
<dbReference type="Proteomes" id="UP000037751">
    <property type="component" value="Unassembled WGS sequence"/>
</dbReference>
<dbReference type="InterPro" id="IPR058155">
    <property type="entry name" value="Skg3/CAF120-like_PH"/>
</dbReference>
<dbReference type="InterPro" id="IPR011993">
    <property type="entry name" value="PH-like_dom_sf"/>
</dbReference>
<evidence type="ECO:0000259" key="2">
    <source>
        <dbReference type="Pfam" id="PF25381"/>
    </source>
</evidence>
<dbReference type="OrthoDB" id="5563754at2759"/>
<feature type="non-terminal residue" evidence="3">
    <location>
        <position position="568"/>
    </location>
</feature>
<dbReference type="STRING" id="77020.A0A0M9VPU3"/>
<keyword evidence="4" id="KW-1185">Reference proteome</keyword>
<feature type="compositionally biased region" description="Polar residues" evidence="1">
    <location>
        <begin position="525"/>
        <end position="541"/>
    </location>
</feature>
<proteinExistence type="predicted"/>
<dbReference type="GeneID" id="28727042"/>
<evidence type="ECO:0000313" key="4">
    <source>
        <dbReference type="Proteomes" id="UP000037751"/>
    </source>
</evidence>
<dbReference type="AlphaFoldDB" id="A0A0M9VPU3"/>
<reference evidence="3 4" key="1">
    <citation type="submission" date="2015-07" db="EMBL/GenBank/DDBJ databases">
        <title>Draft Genome Sequence of Malassezia furfur CBS1878 and Malassezia pachydermatis CBS1879.</title>
        <authorList>
            <person name="Triana S."/>
            <person name="Ohm R."/>
            <person name="Gonzalez A."/>
            <person name="DeCock H."/>
            <person name="Restrepo S."/>
            <person name="Celis A."/>
        </authorList>
    </citation>
    <scope>NUCLEOTIDE SEQUENCE [LARGE SCALE GENOMIC DNA]</scope>
    <source>
        <strain evidence="3 4">CBS 1879</strain>
    </source>
</reference>
<dbReference type="Pfam" id="PF25381">
    <property type="entry name" value="PH_26"/>
    <property type="match status" value="1"/>
</dbReference>
<organism evidence="3 4">
    <name type="scientific">Malassezia pachydermatis</name>
    <dbReference type="NCBI Taxonomy" id="77020"/>
    <lineage>
        <taxon>Eukaryota</taxon>
        <taxon>Fungi</taxon>
        <taxon>Dikarya</taxon>
        <taxon>Basidiomycota</taxon>
        <taxon>Ustilaginomycotina</taxon>
        <taxon>Malasseziomycetes</taxon>
        <taxon>Malasseziales</taxon>
        <taxon>Malasseziaceae</taxon>
        <taxon>Malassezia</taxon>
    </lineage>
</organism>
<sequence length="568" mass="64828">MDLSHARPPSQQQFFASQARLSLVPSSTSPRMTFKSTDLRSALHLHEAHTRKVYMEGYLLVRHTLAVDGQPDHRADHFSTWTECYVQLYGTTLSIWDAHALDVAAQEQRDVVPTFINVMDALVDYVGMHVDTTLLEPQKRQTLYHVFAVNSAGSNKILFGFHVPPPCDPTKVEQRLSPKNERHPEHRPVVEWFQLGNRYLQTWINAIRLSSWERTRLDEIYTGALIRARLSAVRNTDSVKIEDLEIRSPLVRGQHEGWVRARFMGSTEWRRCWVVLRSHWSDEDHTSSGLKRFLRFGERGSRFSLHSPMHDTQSMMPPTPPQGVIASPAVAYFYDTKRSRQPFASLWHVRHVYAVYPSRADLVEDSVLFKAEGSLPQSRIVSATHRPRTSGWVMFMPDLPPQSVRGANAEMMKWVIAMMDAFRLYGRPERFVWDPRHPDSPFFAYPIGPYKDHLFLDRTLAEYLDITVEDHVATRQMLHDLMAARMRGENTTMLPALPDIPRYPSQPTVAQAEVPTQEVVPSDEVPTTETAQEPVYDTTNAPAEEAWSIPTSTTVPPDVASSTPDAVT</sequence>
<accession>A0A0M9VPU3</accession>
<gene>
    <name evidence="3" type="ORF">Malapachy_0652</name>
</gene>
<evidence type="ECO:0000256" key="1">
    <source>
        <dbReference type="SAM" id="MobiDB-lite"/>
    </source>
</evidence>
<feature type="domain" description="Skg3/CAF120-like PH-like" evidence="2">
    <location>
        <begin position="252"/>
        <end position="443"/>
    </location>
</feature>
<dbReference type="VEuPathDB" id="FungiDB:Malapachy_0652"/>
<feature type="region of interest" description="Disordered" evidence="1">
    <location>
        <begin position="500"/>
        <end position="568"/>
    </location>
</feature>
<protein>
    <recommendedName>
        <fullName evidence="2">Skg3/CAF120-like PH-like domain-containing protein</fullName>
    </recommendedName>
</protein>
<comment type="caution">
    <text evidence="3">The sequence shown here is derived from an EMBL/GenBank/DDBJ whole genome shotgun (WGS) entry which is preliminary data.</text>
</comment>
<name>A0A0M9VPU3_9BASI</name>